<dbReference type="Pfam" id="PF00262">
    <property type="entry name" value="Calreticulin"/>
    <property type="match status" value="2"/>
</dbReference>
<keyword evidence="10" id="KW-0677">Repeat</keyword>
<keyword evidence="11 25" id="KW-0256">Endoplasmic reticulum</keyword>
<dbReference type="PRINTS" id="PR00626">
    <property type="entry name" value="CALRETICULIN"/>
</dbReference>
<evidence type="ECO:0000256" key="9">
    <source>
        <dbReference type="ARBA" id="ARBA00022734"/>
    </source>
</evidence>
<dbReference type="Gene3D" id="2.10.250.10">
    <property type="entry name" value="Calreticulin/calnexin, P domain"/>
    <property type="match status" value="1"/>
</dbReference>
<comment type="subcellular location">
    <subcellularLocation>
        <location evidence="1">Endoplasmic reticulum membrane</location>
        <topology evidence="1">Single-pass type I membrane protein</topology>
    </subcellularLocation>
    <subcellularLocation>
        <location evidence="2">Melanosome membrane</location>
        <topology evidence="2">Single-pass type I membrane protein</topology>
    </subcellularLocation>
    <subcellularLocation>
        <location evidence="3">Mitochondrion membrane</location>
        <topology evidence="3">Single-pass type I membrane protein</topology>
    </subcellularLocation>
</comment>
<feature type="compositionally biased region" description="Acidic residues" evidence="26">
    <location>
        <begin position="531"/>
        <end position="540"/>
    </location>
</feature>
<keyword evidence="8 25" id="KW-0732">Signal</keyword>
<evidence type="ECO:0000256" key="11">
    <source>
        <dbReference type="ARBA" id="ARBA00022824"/>
    </source>
</evidence>
<evidence type="ECO:0000256" key="7">
    <source>
        <dbReference type="ARBA" id="ARBA00022723"/>
    </source>
</evidence>
<dbReference type="GO" id="GO:0030246">
    <property type="term" value="F:carbohydrate binding"/>
    <property type="evidence" value="ECO:0007669"/>
    <property type="project" value="UniProtKB-KW"/>
</dbReference>
<dbReference type="SUPFAM" id="SSF63887">
    <property type="entry name" value="P-domain of calnexin/calreticulin"/>
    <property type="match status" value="1"/>
</dbReference>
<dbReference type="PROSITE" id="PS00803">
    <property type="entry name" value="CALRETICULIN_1"/>
    <property type="match status" value="1"/>
</dbReference>
<keyword evidence="14 25" id="KW-1133">Transmembrane helix</keyword>
<evidence type="ECO:0000256" key="10">
    <source>
        <dbReference type="ARBA" id="ARBA00022737"/>
    </source>
</evidence>
<dbReference type="GO" id="GO:0006457">
    <property type="term" value="P:protein folding"/>
    <property type="evidence" value="ECO:0007669"/>
    <property type="project" value="InterPro"/>
</dbReference>
<evidence type="ECO:0000313" key="28">
    <source>
        <dbReference type="Proteomes" id="UP000637704"/>
    </source>
</evidence>
<keyword evidence="9" id="KW-0430">Lectin</keyword>
<evidence type="ECO:0000256" key="21">
    <source>
        <dbReference type="ARBA" id="ARBA00023288"/>
    </source>
</evidence>
<proteinExistence type="inferred from homology"/>
<reference evidence="27" key="1">
    <citation type="submission" date="2019-09" db="EMBL/GenBank/DDBJ databases">
        <title>Bird 10,000 Genomes (B10K) Project - Family phase.</title>
        <authorList>
            <person name="Zhang G."/>
        </authorList>
    </citation>
    <scope>NUCLEOTIDE SEQUENCE</scope>
    <source>
        <strain evidence="27">B10K-DU-025-06</strain>
        <tissue evidence="27">Mixed tissue sample</tissue>
    </source>
</reference>
<dbReference type="PROSITE" id="PS00805">
    <property type="entry name" value="CALRETICULIN_REPEAT"/>
    <property type="match status" value="1"/>
</dbReference>
<keyword evidence="5" id="KW-0597">Phosphoprotein</keyword>
<feature type="disulfide bond" evidence="24">
    <location>
        <begin position="165"/>
        <end position="195"/>
    </location>
</feature>
<feature type="transmembrane region" description="Helical" evidence="25">
    <location>
        <begin position="451"/>
        <end position="472"/>
    </location>
</feature>
<evidence type="ECO:0000256" key="25">
    <source>
        <dbReference type="RuleBase" id="RU362126"/>
    </source>
</evidence>
<dbReference type="Proteomes" id="UP000637704">
    <property type="component" value="Unassembled WGS sequence"/>
</dbReference>
<dbReference type="FunFam" id="2.10.250.10:FF:000001">
    <property type="entry name" value="Calnexin homolog"/>
    <property type="match status" value="1"/>
</dbReference>
<feature type="non-terminal residue" evidence="27">
    <location>
        <position position="1"/>
    </location>
</feature>
<keyword evidence="21" id="KW-0449">Lipoprotein</keyword>
<dbReference type="GO" id="GO:0051082">
    <property type="term" value="F:unfolded protein binding"/>
    <property type="evidence" value="ECO:0007669"/>
    <property type="project" value="InterPro"/>
</dbReference>
<evidence type="ECO:0000256" key="24">
    <source>
        <dbReference type="PIRSR" id="PIRSR601580-3"/>
    </source>
</evidence>
<evidence type="ECO:0000256" key="6">
    <source>
        <dbReference type="ARBA" id="ARBA00022692"/>
    </source>
</evidence>
<name>A0A851X832_EOLRO</name>
<dbReference type="GO" id="GO:0005509">
    <property type="term" value="F:calcium ion binding"/>
    <property type="evidence" value="ECO:0007669"/>
    <property type="project" value="InterPro"/>
</dbReference>
<evidence type="ECO:0000256" key="26">
    <source>
        <dbReference type="SAM" id="MobiDB-lite"/>
    </source>
</evidence>
<evidence type="ECO:0000256" key="3">
    <source>
        <dbReference type="ARBA" id="ARBA00004583"/>
    </source>
</evidence>
<evidence type="ECO:0000256" key="12">
    <source>
        <dbReference type="ARBA" id="ARBA00022837"/>
    </source>
</evidence>
<feature type="region of interest" description="Disordered" evidence="26">
    <location>
        <begin position="45"/>
        <end position="68"/>
    </location>
</feature>
<dbReference type="Gene3D" id="2.60.120.200">
    <property type="match status" value="2"/>
</dbReference>
<dbReference type="InterPro" id="IPR009033">
    <property type="entry name" value="Calreticulin/calnexin_P_dom_sf"/>
</dbReference>
<dbReference type="InterPro" id="IPR013320">
    <property type="entry name" value="ConA-like_dom_sf"/>
</dbReference>
<comment type="similarity">
    <text evidence="4 25">Belongs to the calreticulin family.</text>
</comment>
<evidence type="ECO:0000256" key="23">
    <source>
        <dbReference type="ARBA" id="ARBA00040224"/>
    </source>
</evidence>
<dbReference type="PANTHER" id="PTHR11073">
    <property type="entry name" value="CALRETICULIN AND CALNEXIN"/>
    <property type="match status" value="1"/>
</dbReference>
<evidence type="ECO:0000256" key="8">
    <source>
        <dbReference type="ARBA" id="ARBA00022729"/>
    </source>
</evidence>
<evidence type="ECO:0000256" key="1">
    <source>
        <dbReference type="ARBA" id="ARBA00004115"/>
    </source>
</evidence>
<feature type="region of interest" description="Disordered" evidence="26">
    <location>
        <begin position="230"/>
        <end position="315"/>
    </location>
</feature>
<dbReference type="GO" id="GO:0031966">
    <property type="term" value="C:mitochondrial membrane"/>
    <property type="evidence" value="ECO:0007669"/>
    <property type="project" value="UniProtKB-SubCell"/>
</dbReference>
<keyword evidence="16" id="KW-0496">Mitochondrion</keyword>
<keyword evidence="12" id="KW-0106">Calcium</keyword>
<feature type="chain" id="PRO_5033114619" description="Calnexin" evidence="25">
    <location>
        <begin position="22"/>
        <end position="565"/>
    </location>
</feature>
<keyword evidence="20 25" id="KW-0143">Chaperone</keyword>
<feature type="region of interest" description="Disordered" evidence="26">
    <location>
        <begin position="480"/>
        <end position="565"/>
    </location>
</feature>
<keyword evidence="15" id="KW-0007">Acetylation</keyword>
<comment type="function">
    <text evidence="22">Calcium-binding protein that interacts with newly synthesized monoglucosylated glycoproteins in the endoplasmic reticulum. It may act in assisting protein assembly and/or in the retention within the ER of unassembled protein subunits. It seems to play a major role in the quality control apparatus of the ER by the retention of incorrectly folded proteins. Associated with partial T-cell antigen receptor complexes that escape the ER of immature thymocytes, it may function as a signaling complex regulating thymocyte maturation. Additionally it may play a role in receptor-mediated endocytosis at the synapse.</text>
</comment>
<evidence type="ECO:0000256" key="19">
    <source>
        <dbReference type="ARBA" id="ARBA00023157"/>
    </source>
</evidence>
<evidence type="ECO:0000256" key="13">
    <source>
        <dbReference type="ARBA" id="ARBA00022843"/>
    </source>
</evidence>
<evidence type="ECO:0000256" key="22">
    <source>
        <dbReference type="ARBA" id="ARBA00037453"/>
    </source>
</evidence>
<feature type="signal peptide" evidence="25">
    <location>
        <begin position="1"/>
        <end position="21"/>
    </location>
</feature>
<keyword evidence="7" id="KW-0479">Metal-binding</keyword>
<protein>
    <recommendedName>
        <fullName evidence="23">Calnexin</fullName>
    </recommendedName>
</protein>
<feature type="compositionally biased region" description="Acidic residues" evidence="26">
    <location>
        <begin position="292"/>
        <end position="315"/>
    </location>
</feature>
<keyword evidence="28" id="KW-1185">Reference proteome</keyword>
<dbReference type="InterPro" id="IPR001580">
    <property type="entry name" value="Calret/calnex"/>
</dbReference>
<evidence type="ECO:0000256" key="16">
    <source>
        <dbReference type="ARBA" id="ARBA00023128"/>
    </source>
</evidence>
<keyword evidence="6 25" id="KW-0812">Transmembrane</keyword>
<dbReference type="InterPro" id="IPR018124">
    <property type="entry name" value="Calret/calnex_CS"/>
</dbReference>
<keyword evidence="19 24" id="KW-1015">Disulfide bond</keyword>
<feature type="compositionally biased region" description="Basic and acidic residues" evidence="26">
    <location>
        <begin position="243"/>
        <end position="287"/>
    </location>
</feature>
<dbReference type="GO" id="GO:0033162">
    <property type="term" value="C:melanosome membrane"/>
    <property type="evidence" value="ECO:0007669"/>
    <property type="project" value="UniProtKB-SubCell"/>
</dbReference>
<comment type="caution">
    <text evidence="27">The sequence shown here is derived from an EMBL/GenBank/DDBJ whole genome shotgun (WGS) entry which is preliminary data.</text>
</comment>
<evidence type="ECO:0000256" key="5">
    <source>
        <dbReference type="ARBA" id="ARBA00022553"/>
    </source>
</evidence>
<dbReference type="FunFam" id="2.60.120.200:FF:000513">
    <property type="entry name" value="Calnexin"/>
    <property type="match status" value="1"/>
</dbReference>
<dbReference type="SUPFAM" id="SSF49899">
    <property type="entry name" value="Concanavalin A-like lectins/glucanases"/>
    <property type="match status" value="2"/>
</dbReference>
<evidence type="ECO:0000256" key="15">
    <source>
        <dbReference type="ARBA" id="ARBA00022990"/>
    </source>
</evidence>
<evidence type="ECO:0000256" key="18">
    <source>
        <dbReference type="ARBA" id="ARBA00023139"/>
    </source>
</evidence>
<keyword evidence="18" id="KW-0564">Palmitate</keyword>
<gene>
    <name evidence="27" type="primary">Canx</name>
    <name evidence="27" type="ORF">EOLROS_R00165</name>
</gene>
<dbReference type="GO" id="GO:0005789">
    <property type="term" value="C:endoplasmic reticulum membrane"/>
    <property type="evidence" value="ECO:0007669"/>
    <property type="project" value="UniProtKB-SubCell"/>
</dbReference>
<dbReference type="GO" id="GO:0036503">
    <property type="term" value="P:ERAD pathway"/>
    <property type="evidence" value="ECO:0007669"/>
    <property type="project" value="TreeGrafter"/>
</dbReference>
<evidence type="ECO:0000256" key="4">
    <source>
        <dbReference type="ARBA" id="ARBA00010983"/>
    </source>
</evidence>
<dbReference type="PANTHER" id="PTHR11073:SF11">
    <property type="entry name" value="CALNEXIN"/>
    <property type="match status" value="1"/>
</dbReference>
<feature type="non-terminal residue" evidence="27">
    <location>
        <position position="565"/>
    </location>
</feature>
<dbReference type="AlphaFoldDB" id="A0A851X832"/>
<evidence type="ECO:0000313" key="27">
    <source>
        <dbReference type="EMBL" id="NXD62747.1"/>
    </source>
</evidence>
<accession>A0A851X832</accession>
<organism evidence="27 28">
    <name type="scientific">Eolophus roseicapilla</name>
    <name type="common">Galah cockatoo</name>
    <name type="synonym">Cacatua roseicapilla</name>
    <dbReference type="NCBI Taxonomy" id="176039"/>
    <lineage>
        <taxon>Eukaryota</taxon>
        <taxon>Metazoa</taxon>
        <taxon>Chordata</taxon>
        <taxon>Craniata</taxon>
        <taxon>Vertebrata</taxon>
        <taxon>Euteleostomi</taxon>
        <taxon>Archelosauria</taxon>
        <taxon>Archosauria</taxon>
        <taxon>Dinosauria</taxon>
        <taxon>Saurischia</taxon>
        <taxon>Theropoda</taxon>
        <taxon>Coelurosauria</taxon>
        <taxon>Aves</taxon>
        <taxon>Neognathae</taxon>
        <taxon>Neoaves</taxon>
        <taxon>Telluraves</taxon>
        <taxon>Australaves</taxon>
        <taxon>Psittaciformes</taxon>
        <taxon>Cacatuidae</taxon>
        <taxon>Eolophus</taxon>
    </lineage>
</organism>
<dbReference type="EMBL" id="WBNI01000034">
    <property type="protein sequence ID" value="NXD62747.1"/>
    <property type="molecule type" value="Genomic_DNA"/>
</dbReference>
<evidence type="ECO:0000256" key="20">
    <source>
        <dbReference type="ARBA" id="ARBA00023186"/>
    </source>
</evidence>
<evidence type="ECO:0000256" key="17">
    <source>
        <dbReference type="ARBA" id="ARBA00023136"/>
    </source>
</evidence>
<sequence>MELKWLLYVTLLALGTLAVQAHDVDDDNDGDDVVDIEDDLDDGIEEAEESKPETSTPPPTPKVTYKPPVPTGEVYFAESFDKGTLDGWILSRAKKDDTDDEIAKYDGKWEVQDMKDTKLPGDKGLVLVTRAKHHAISSKLAKPFVFDTKPLIIQYEVNFQNGIECGGAYVKLLSKTPELNLVSNAATLMMLYDACFVSYVMATSTFFLPVLNPDNSFEILVDQTVVNSGNLLNDMSPPVNPPREIEDPNDQKPEDWDERPKIPDPDAVKPDDWDEDAPAKIADENAVKPEGWLDDEPEYVADPDAEKPEDWDEDMDGEWEAPQIANPKCEAAPGCGTWQRPMIDNPNYKGKWKPPMIDNVNYQGIWKPRKIPNPDFFEDLEPFKMTPFSAVGLELWSMTSDIFFDNFIICTERAVADDWASDGWGLKKAADGAAEPGVVGQMMAAAEERPWLWVVYILTVALPVFLVVLFCCSGKKQPSAAEYKKTDAPQPDVMDEEKEEEKDKGDKEEEEEEEANEEKLGSDAEIGNASQEEEEEEEVEEDRKPASEEEETVNRSPRNRKPRKD</sequence>
<keyword evidence="13" id="KW-0832">Ubl conjugation</keyword>
<evidence type="ECO:0000256" key="14">
    <source>
        <dbReference type="ARBA" id="ARBA00022989"/>
    </source>
</evidence>
<keyword evidence="17 25" id="KW-0472">Membrane</keyword>
<evidence type="ECO:0000256" key="2">
    <source>
        <dbReference type="ARBA" id="ARBA00004573"/>
    </source>
</evidence>